<feature type="compositionally biased region" description="Polar residues" evidence="1">
    <location>
        <begin position="168"/>
        <end position="191"/>
    </location>
</feature>
<dbReference type="AlphaFoldDB" id="A0A2K1QX26"/>
<feature type="region of interest" description="Disordered" evidence="1">
    <location>
        <begin position="157"/>
        <end position="209"/>
    </location>
</feature>
<keyword evidence="3" id="KW-1185">Reference proteome</keyword>
<sequence>MPHHSRVTNAANRKLIISALFTAKYGAYPISITCSHRVSVTPGTTVKCERTLDADSLLSAINTVEKIHSCIPAGEGLEFLSRFGWKEFVDRLTYVATCMFCDEHRTSFAVTDLTDRYIVSLRLSAQREYESAEDLLGRIRTAQFYPVKEDIYRLKRAQDQQKPAGGNTYPSYNGQQQSRSGTHHQQSQGRDPNSHHDESSTPKKPHGREVFGKQYDQHYPGYQSDRASSPIIEPTDKWPGVVTMYRRFWSLDKYTDPNQDKDASKDVSLLFRLYFPVESGQYYDVEDAAVKTFYEKATLYWGGNVLETLKTERTKWHPDKIDQRFAGHRDLNRAKECANVVFRVLNTMFNEERQKQKQTGAGHRSPE</sequence>
<dbReference type="Proteomes" id="UP000243797">
    <property type="component" value="Unassembled WGS sequence"/>
</dbReference>
<comment type="caution">
    <text evidence="2">The sequence shown here is derived from an EMBL/GenBank/DDBJ whole genome shotgun (WGS) entry which is preliminary data.</text>
</comment>
<feature type="compositionally biased region" description="Basic and acidic residues" evidence="1">
    <location>
        <begin position="192"/>
        <end position="209"/>
    </location>
</feature>
<accession>A0A2K1QX26</accession>
<gene>
    <name evidence="2" type="ORF">CAC42_7448</name>
</gene>
<organism evidence="2 3">
    <name type="scientific">Sphaceloma murrayae</name>
    <dbReference type="NCBI Taxonomy" id="2082308"/>
    <lineage>
        <taxon>Eukaryota</taxon>
        <taxon>Fungi</taxon>
        <taxon>Dikarya</taxon>
        <taxon>Ascomycota</taxon>
        <taxon>Pezizomycotina</taxon>
        <taxon>Dothideomycetes</taxon>
        <taxon>Dothideomycetidae</taxon>
        <taxon>Myriangiales</taxon>
        <taxon>Elsinoaceae</taxon>
        <taxon>Sphaceloma</taxon>
    </lineage>
</organism>
<proteinExistence type="predicted"/>
<evidence type="ECO:0000256" key="1">
    <source>
        <dbReference type="SAM" id="MobiDB-lite"/>
    </source>
</evidence>
<dbReference type="InParanoid" id="A0A2K1QX26"/>
<dbReference type="OrthoDB" id="412109at2759"/>
<name>A0A2K1QX26_9PEZI</name>
<protein>
    <submittedName>
        <fullName evidence="2">Uncharacterized protein</fullName>
    </submittedName>
</protein>
<dbReference type="EMBL" id="NKHZ01000031">
    <property type="protein sequence ID" value="PNS19604.1"/>
    <property type="molecule type" value="Genomic_DNA"/>
</dbReference>
<reference evidence="2 3" key="1">
    <citation type="submission" date="2017-06" db="EMBL/GenBank/DDBJ databases">
        <title>Draft genome sequence of a variant of Elsinoe murrayae.</title>
        <authorList>
            <person name="Cheng Q."/>
        </authorList>
    </citation>
    <scope>NUCLEOTIDE SEQUENCE [LARGE SCALE GENOMIC DNA]</scope>
    <source>
        <strain evidence="2 3">CQ-2017a</strain>
    </source>
</reference>
<evidence type="ECO:0000313" key="3">
    <source>
        <dbReference type="Proteomes" id="UP000243797"/>
    </source>
</evidence>
<evidence type="ECO:0000313" key="2">
    <source>
        <dbReference type="EMBL" id="PNS19604.1"/>
    </source>
</evidence>